<keyword evidence="4" id="KW-0032">Aminotransferase</keyword>
<evidence type="ECO:0000313" key="4">
    <source>
        <dbReference type="EMBL" id="PIX17441.1"/>
    </source>
</evidence>
<comment type="caution">
    <text evidence="4">The sequence shown here is derived from an EMBL/GenBank/DDBJ whole genome shotgun (WGS) entry which is preliminary data.</text>
</comment>
<proteinExistence type="inferred from homology"/>
<dbReference type="Pfam" id="PF00202">
    <property type="entry name" value="Aminotran_3"/>
    <property type="match status" value="1"/>
</dbReference>
<organism evidence="4 5">
    <name type="scientific">Candidatus Desantisbacteria bacterium CG_4_8_14_3_um_filter_40_12</name>
    <dbReference type="NCBI Taxonomy" id="1974545"/>
    <lineage>
        <taxon>Bacteria</taxon>
        <taxon>Candidatus Desantisiibacteriota</taxon>
    </lineage>
</organism>
<dbReference type="SUPFAM" id="SSF53383">
    <property type="entry name" value="PLP-dependent transferases"/>
    <property type="match status" value="1"/>
</dbReference>
<comment type="cofactor">
    <cofactor evidence="1">
        <name>pyridoxal 5'-phosphate</name>
        <dbReference type="ChEBI" id="CHEBI:597326"/>
    </cofactor>
</comment>
<dbReference type="AlphaFoldDB" id="A0A2M7JDG1"/>
<evidence type="ECO:0000256" key="1">
    <source>
        <dbReference type="ARBA" id="ARBA00001933"/>
    </source>
</evidence>
<dbReference type="Gene3D" id="3.40.640.10">
    <property type="entry name" value="Type I PLP-dependent aspartate aminotransferase-like (Major domain)"/>
    <property type="match status" value="1"/>
</dbReference>
<keyword evidence="4" id="KW-0808">Transferase</keyword>
<dbReference type="InterPro" id="IPR015422">
    <property type="entry name" value="PyrdxlP-dep_Trfase_small"/>
</dbReference>
<keyword evidence="2 3" id="KW-0663">Pyridoxal phosphate</keyword>
<dbReference type="InterPro" id="IPR005814">
    <property type="entry name" value="Aminotrans_3"/>
</dbReference>
<comment type="similarity">
    <text evidence="3">Belongs to the class-III pyridoxal-phosphate-dependent aminotransferase family.</text>
</comment>
<dbReference type="Gene3D" id="3.90.1150.10">
    <property type="entry name" value="Aspartate Aminotransferase, domain 1"/>
    <property type="match status" value="1"/>
</dbReference>
<protein>
    <submittedName>
        <fullName evidence="4">Aminotransferase class III</fullName>
    </submittedName>
</protein>
<evidence type="ECO:0000313" key="5">
    <source>
        <dbReference type="Proteomes" id="UP000229297"/>
    </source>
</evidence>
<evidence type="ECO:0000256" key="3">
    <source>
        <dbReference type="RuleBase" id="RU003560"/>
    </source>
</evidence>
<dbReference type="GO" id="GO:0008483">
    <property type="term" value="F:transaminase activity"/>
    <property type="evidence" value="ECO:0007669"/>
    <property type="project" value="UniProtKB-KW"/>
</dbReference>
<gene>
    <name evidence="4" type="ORF">COZ71_03280</name>
</gene>
<dbReference type="PANTHER" id="PTHR43713:SF3">
    <property type="entry name" value="GLUTAMATE-1-SEMIALDEHYDE 2,1-AMINOMUTASE 1, CHLOROPLASTIC-RELATED"/>
    <property type="match status" value="1"/>
</dbReference>
<name>A0A2M7JDG1_9BACT</name>
<reference evidence="5" key="1">
    <citation type="submission" date="2017-09" db="EMBL/GenBank/DDBJ databases">
        <title>Depth-based differentiation of microbial function through sediment-hosted aquifers and enrichment of novel symbionts in the deep terrestrial subsurface.</title>
        <authorList>
            <person name="Probst A.J."/>
            <person name="Ladd B."/>
            <person name="Jarett J.K."/>
            <person name="Geller-Mcgrath D.E."/>
            <person name="Sieber C.M.K."/>
            <person name="Emerson J.B."/>
            <person name="Anantharaman K."/>
            <person name="Thomas B.C."/>
            <person name="Malmstrom R."/>
            <person name="Stieglmeier M."/>
            <person name="Klingl A."/>
            <person name="Woyke T."/>
            <person name="Ryan C.M."/>
            <person name="Banfield J.F."/>
        </authorList>
    </citation>
    <scope>NUCLEOTIDE SEQUENCE [LARGE SCALE GENOMIC DNA]</scope>
</reference>
<dbReference type="GO" id="GO:0030170">
    <property type="term" value="F:pyridoxal phosphate binding"/>
    <property type="evidence" value="ECO:0007669"/>
    <property type="project" value="InterPro"/>
</dbReference>
<accession>A0A2M7JDG1</accession>
<dbReference type="InterPro" id="IPR015424">
    <property type="entry name" value="PyrdxlP-dep_Trfase"/>
</dbReference>
<dbReference type="PANTHER" id="PTHR43713">
    <property type="entry name" value="GLUTAMATE-1-SEMIALDEHYDE 2,1-AMINOMUTASE"/>
    <property type="match status" value="1"/>
</dbReference>
<dbReference type="Proteomes" id="UP000229297">
    <property type="component" value="Unassembled WGS sequence"/>
</dbReference>
<dbReference type="InterPro" id="IPR015421">
    <property type="entry name" value="PyrdxlP-dep_Trfase_major"/>
</dbReference>
<dbReference type="EMBL" id="PFIC01000087">
    <property type="protein sequence ID" value="PIX17441.1"/>
    <property type="molecule type" value="Genomic_DNA"/>
</dbReference>
<sequence>MGISQDLYNKAKKLISGGTQLLSKRPEMFLPDLWPAYYKKAKGCEIWDLDGNKYIDASFMGIGACILGYADEDVDNAVKDAIDNGAMSTLNCPEEVELAELLCQIHPWADMVRYARTGGEAMAIAVRIARAKTGKDLILFCGYHGWHDWYLSANLADDKALDGHLLPGLEPKGVPRVLKGTAIPFVYNDSDTFLKLIKEYGEKAAAVVMEPIRNFYPEKGFLELIREKTKELGIVLIFDEVTSGWRLTIGGAHLNLGVEPDIAVFAKAISNGYPMAAIIGKSEVMEVAQESFISSTYWTEKIGPTASLATIKKLRERNVPALLAKIGKKVQDGWKKSAEKYNLGVKVFGIPPLSHFHFECGDHLILKTLYTQLMLEKGFLAADSFYASYAHKEEDTDKYLNATEEAFEFISKAVREGTPQKYLKGPVCHSGFRRLA</sequence>
<evidence type="ECO:0000256" key="2">
    <source>
        <dbReference type="ARBA" id="ARBA00022898"/>
    </source>
</evidence>